<name>A0A8A3S1S5_9EURY</name>
<dbReference type="InterPro" id="IPR008334">
    <property type="entry name" value="5'-Nucleotdase_C"/>
</dbReference>
<evidence type="ECO:0000259" key="2">
    <source>
        <dbReference type="Pfam" id="PF00149"/>
    </source>
</evidence>
<evidence type="ECO:0000313" key="4">
    <source>
        <dbReference type="EMBL" id="QSZ66215.1"/>
    </source>
</evidence>
<dbReference type="Gene3D" id="3.90.780.10">
    <property type="entry name" value="5'-Nucleotidase, C-terminal domain"/>
    <property type="match status" value="1"/>
</dbReference>
<dbReference type="InterPro" id="IPR004843">
    <property type="entry name" value="Calcineurin-like_PHP"/>
</dbReference>
<dbReference type="Pfam" id="PF00149">
    <property type="entry name" value="Metallophos"/>
    <property type="match status" value="1"/>
</dbReference>
<dbReference type="SUPFAM" id="SSF56300">
    <property type="entry name" value="Metallo-dependent phosphatases"/>
    <property type="match status" value="1"/>
</dbReference>
<dbReference type="InterPro" id="IPR029052">
    <property type="entry name" value="Metallo-depent_PP-like"/>
</dbReference>
<dbReference type="EMBL" id="CP036172">
    <property type="protein sequence ID" value="QSZ66215.1"/>
    <property type="molecule type" value="Genomic_DNA"/>
</dbReference>
<dbReference type="Gene3D" id="3.60.21.10">
    <property type="match status" value="1"/>
</dbReference>
<dbReference type="PANTHER" id="PTHR11575">
    <property type="entry name" value="5'-NUCLEOTIDASE-RELATED"/>
    <property type="match status" value="1"/>
</dbReference>
<feature type="domain" description="5'-Nucleotidase C-terminal" evidence="3">
    <location>
        <begin position="344"/>
        <end position="524"/>
    </location>
</feature>
<protein>
    <submittedName>
        <fullName evidence="4">Bifunctional metallophosphatase/5'-nucleotidase</fullName>
    </submittedName>
</protein>
<organism evidence="4 5">
    <name type="scientific">Methanofollis aquaemaris</name>
    <dbReference type="NCBI Taxonomy" id="126734"/>
    <lineage>
        <taxon>Archaea</taxon>
        <taxon>Methanobacteriati</taxon>
        <taxon>Methanobacteriota</taxon>
        <taxon>Stenosarchaea group</taxon>
        <taxon>Methanomicrobia</taxon>
        <taxon>Methanomicrobiales</taxon>
        <taxon>Methanomicrobiaceae</taxon>
        <taxon>Methanofollis</taxon>
    </lineage>
</organism>
<dbReference type="GO" id="GO:0009166">
    <property type="term" value="P:nucleotide catabolic process"/>
    <property type="evidence" value="ECO:0007669"/>
    <property type="project" value="InterPro"/>
</dbReference>
<dbReference type="CDD" id="cd00845">
    <property type="entry name" value="MPP_UshA_N_like"/>
    <property type="match status" value="1"/>
</dbReference>
<dbReference type="InterPro" id="IPR006179">
    <property type="entry name" value="5_nucleotidase/apyrase"/>
</dbReference>
<dbReference type="KEGG" id="maqe:RJ40_01230"/>
<evidence type="ECO:0000256" key="1">
    <source>
        <dbReference type="ARBA" id="ARBA00022729"/>
    </source>
</evidence>
<dbReference type="AlphaFoldDB" id="A0A8A3S1S5"/>
<gene>
    <name evidence="4" type="ORF">RJ40_01230</name>
</gene>
<feature type="domain" description="Calcineurin-like phosphoesterase" evidence="2">
    <location>
        <begin position="62"/>
        <end position="268"/>
    </location>
</feature>
<evidence type="ECO:0000313" key="5">
    <source>
        <dbReference type="Proteomes" id="UP001042704"/>
    </source>
</evidence>
<dbReference type="InterPro" id="IPR036907">
    <property type="entry name" value="5'-Nucleotdase_C_sf"/>
</dbReference>
<dbReference type="PRINTS" id="PR01607">
    <property type="entry name" value="APYRASEFAMLY"/>
</dbReference>
<dbReference type="Pfam" id="PF02872">
    <property type="entry name" value="5_nucleotid_C"/>
    <property type="match status" value="1"/>
</dbReference>
<keyword evidence="5" id="KW-1185">Reference proteome</keyword>
<dbReference type="Proteomes" id="UP001042704">
    <property type="component" value="Chromosome"/>
</dbReference>
<reference evidence="4" key="2">
    <citation type="submission" date="2019-02" db="EMBL/GenBank/DDBJ databases">
        <authorList>
            <person name="Chen S.-C."/>
            <person name="Chien H.-H."/>
            <person name="Lai M.-C."/>
        </authorList>
    </citation>
    <scope>NUCLEOTIDE SEQUENCE</scope>
    <source>
        <strain evidence="4">N2F9704</strain>
    </source>
</reference>
<accession>A0A8A3S1S5</accession>
<dbReference type="SUPFAM" id="SSF55816">
    <property type="entry name" value="5'-nucleotidase (syn. UDP-sugar hydrolase), C-terminal domain"/>
    <property type="match status" value="1"/>
</dbReference>
<proteinExistence type="predicted"/>
<dbReference type="GO" id="GO:0016787">
    <property type="term" value="F:hydrolase activity"/>
    <property type="evidence" value="ECO:0007669"/>
    <property type="project" value="InterPro"/>
</dbReference>
<keyword evidence="1" id="KW-0732">Signal</keyword>
<sequence length="575" mass="60865">MPEVRTTIISRLPTRLRVKKTHSLSPGMRAALLLLLAAGLLALSVFGAASFLHQDSPHEIAIMTTADLHGHIFPYANETGATVGGIERIAGAKDAIAADVDGWVLLSAGDDLTGPLYATYDGEPELEAMSLAGYTAACPGNHEFDYGAAHYLNATRHAGFPLLSANLKIDDPALASVIRPSAVIEVDGIRCGLFGLITPDLALITNPGPNVTVDPDYVGVARNEVKALREEGAGFVVVLSHMGAACDEDLARQVGGIDLIVGGHDHTYVCESVDGPEGWTTVIVHDGSQGESLGVLRCAITGDGIEDWQWETVPMDKSVGADPAVREYLAPFRAAMEAQEQEAIGESTVPIDAVKAHLRTQEMPLGDLVADAWLAWFGEADLAVVNGGGIRGDRVFPAGPVTRGMLAEILPFGNEIVIVSMNGTEVRRMLEMSASALGPEFQGIQESGFLQVGGVRMTIDPGRPGYAAVYDEKAIREVLCEGARVESVLVREEGAWVPIEDDTMYTVLVNGYLADGGDGYALFAGIPEGRKIRTGVKAIEPVEAYVRERSPLTPVTDGRITCASPDSPSPVVVPA</sequence>
<dbReference type="PANTHER" id="PTHR11575:SF24">
    <property type="entry name" value="5'-NUCLEOTIDASE"/>
    <property type="match status" value="1"/>
</dbReference>
<reference evidence="4" key="1">
    <citation type="journal article" date="2001" name="Int. J. Syst. Evol. Microbiol.">
        <title>Methanofollis aquaemaris sp. nov., a methanogen isolated from an aquaculture fish pond.</title>
        <authorList>
            <person name="Lai M.C."/>
            <person name="Chen S.C."/>
        </authorList>
    </citation>
    <scope>NUCLEOTIDE SEQUENCE</scope>
    <source>
        <strain evidence="4">N2F9704</strain>
    </source>
</reference>
<evidence type="ECO:0000259" key="3">
    <source>
        <dbReference type="Pfam" id="PF02872"/>
    </source>
</evidence>